<accession>A0ABV6KVI7</accession>
<proteinExistence type="predicted"/>
<evidence type="ECO:0000313" key="5">
    <source>
        <dbReference type="Proteomes" id="UP001589738"/>
    </source>
</evidence>
<evidence type="ECO:0000259" key="3">
    <source>
        <dbReference type="Pfam" id="PF13614"/>
    </source>
</evidence>
<keyword evidence="2" id="KW-0067">ATP-binding</keyword>
<evidence type="ECO:0000256" key="2">
    <source>
        <dbReference type="ARBA" id="ARBA00022840"/>
    </source>
</evidence>
<sequence length="375" mass="42633">MSTFKGLMISRNHAWIEIVNQLMEEMNMEITAVPEWKRSFQDNQHYHYVLVDLDGGVSPQQLQISSTTVLIGLSSEDDFEQARNWLVGGAKDVILFPEEKQRLLDLMKVTNQQLTFQKETEAGYGAGQVHAFYSAKGGSGKTLLATMAAQSFSIHQDLKVLVIDLNAQFGNMDVLFGAQPFRSYYDLIPVMDEMDMRHLLNISTVHEETQVTFISGPVDPTKAEAIPDELITRLIRVARYNYDVVILDLPSVINNLTFTGLNEANHIHYVLTPDSLGMRAFRNASELFNRFQIGRNEELSVIVNRVHSKSELNESHIKKIIDRDVNGLVRSDFFSIQADVNMGESFFKKKKDKGTNKVTKDMKKYVDEFVKRTKG</sequence>
<reference evidence="4 5" key="1">
    <citation type="submission" date="2024-09" db="EMBL/GenBank/DDBJ databases">
        <authorList>
            <person name="Sun Q."/>
            <person name="Mori K."/>
        </authorList>
    </citation>
    <scope>NUCLEOTIDE SEQUENCE [LARGE SCALE GENOMIC DNA]</scope>
    <source>
        <strain evidence="4 5">CGMCC 1.9126</strain>
    </source>
</reference>
<name>A0ABV6KVI7_9BACI</name>
<keyword evidence="5" id="KW-1185">Reference proteome</keyword>
<gene>
    <name evidence="4" type="ORF">ACFFHF_19260</name>
</gene>
<dbReference type="SUPFAM" id="SSF52540">
    <property type="entry name" value="P-loop containing nucleoside triphosphate hydrolases"/>
    <property type="match status" value="1"/>
</dbReference>
<organism evidence="4 5">
    <name type="scientific">Robertmurraya beringensis</name>
    <dbReference type="NCBI Taxonomy" id="641660"/>
    <lineage>
        <taxon>Bacteria</taxon>
        <taxon>Bacillati</taxon>
        <taxon>Bacillota</taxon>
        <taxon>Bacilli</taxon>
        <taxon>Bacillales</taxon>
        <taxon>Bacillaceae</taxon>
        <taxon>Robertmurraya</taxon>
    </lineage>
</organism>
<dbReference type="EMBL" id="JBHLUU010000120">
    <property type="protein sequence ID" value="MFC0477338.1"/>
    <property type="molecule type" value="Genomic_DNA"/>
</dbReference>
<dbReference type="InterPro" id="IPR027417">
    <property type="entry name" value="P-loop_NTPase"/>
</dbReference>
<evidence type="ECO:0000256" key="1">
    <source>
        <dbReference type="ARBA" id="ARBA00022741"/>
    </source>
</evidence>
<feature type="domain" description="AAA" evidence="3">
    <location>
        <begin position="129"/>
        <end position="296"/>
    </location>
</feature>
<dbReference type="Gene3D" id="3.40.50.300">
    <property type="entry name" value="P-loop containing nucleotide triphosphate hydrolases"/>
    <property type="match status" value="1"/>
</dbReference>
<comment type="caution">
    <text evidence="4">The sequence shown here is derived from an EMBL/GenBank/DDBJ whole genome shotgun (WGS) entry which is preliminary data.</text>
</comment>
<keyword evidence="1" id="KW-0547">Nucleotide-binding</keyword>
<protein>
    <submittedName>
        <fullName evidence="4">CpaE family protein</fullName>
    </submittedName>
</protein>
<dbReference type="InterPro" id="IPR050625">
    <property type="entry name" value="ParA/MinD_ATPase"/>
</dbReference>
<dbReference type="RefSeq" id="WP_160548009.1">
    <property type="nucleotide sequence ID" value="NZ_JBHLUU010000120.1"/>
</dbReference>
<dbReference type="PANTHER" id="PTHR43384">
    <property type="entry name" value="SEPTUM SITE-DETERMINING PROTEIN MIND HOMOLOG, CHLOROPLASTIC-RELATED"/>
    <property type="match status" value="1"/>
</dbReference>
<dbReference type="Pfam" id="PF13614">
    <property type="entry name" value="AAA_31"/>
    <property type="match status" value="1"/>
</dbReference>
<dbReference type="Proteomes" id="UP001589738">
    <property type="component" value="Unassembled WGS sequence"/>
</dbReference>
<evidence type="ECO:0000313" key="4">
    <source>
        <dbReference type="EMBL" id="MFC0477338.1"/>
    </source>
</evidence>
<dbReference type="InterPro" id="IPR025669">
    <property type="entry name" value="AAA_dom"/>
</dbReference>
<dbReference type="PANTHER" id="PTHR43384:SF6">
    <property type="entry name" value="SEPTUM SITE-DETERMINING PROTEIN MIND HOMOLOG, CHLOROPLASTIC"/>
    <property type="match status" value="1"/>
</dbReference>